<dbReference type="AlphaFoldDB" id="A0A0M9BHX0"/>
<feature type="coiled-coil region" evidence="1">
    <location>
        <begin position="32"/>
        <end position="85"/>
    </location>
</feature>
<evidence type="ECO:0000256" key="1">
    <source>
        <dbReference type="SAM" id="Coils"/>
    </source>
</evidence>
<gene>
    <name evidence="2" type="ORF">AMS66_29805</name>
</gene>
<dbReference type="OrthoDB" id="9909231at2"/>
<comment type="caution">
    <text evidence="2">The sequence shown here is derived from an EMBL/GenBank/DDBJ whole genome shotgun (WGS) entry which is preliminary data.</text>
</comment>
<name>A0A0M9BHX0_9BACL</name>
<dbReference type="Proteomes" id="UP000037688">
    <property type="component" value="Unassembled WGS sequence"/>
</dbReference>
<reference evidence="2 3" key="1">
    <citation type="submission" date="2015-08" db="EMBL/GenBank/DDBJ databases">
        <title>Draft genome sequence of cellulolytic and xylanolytic Paenibacillus sp. A59, isolated from a decaying forest soil from Patagonia, Argentina.</title>
        <authorList>
            <person name="Ghio S."/>
            <person name="Caceres A.M."/>
            <person name="Talia P."/>
            <person name="Grasso D."/>
            <person name="Campos E."/>
        </authorList>
    </citation>
    <scope>NUCLEOTIDE SEQUENCE [LARGE SCALE GENOMIC DNA]</scope>
    <source>
        <strain evidence="2 3">A59</strain>
    </source>
</reference>
<keyword evidence="3" id="KW-1185">Reference proteome</keyword>
<proteinExistence type="predicted"/>
<accession>A0A0M9BHX0</accession>
<keyword evidence="1" id="KW-0175">Coiled coil</keyword>
<dbReference type="PATRIC" id="fig|1705561.3.peg.6302"/>
<dbReference type="RefSeq" id="WP_053784229.1">
    <property type="nucleotide sequence ID" value="NZ_LITU01000083.1"/>
</dbReference>
<protein>
    <submittedName>
        <fullName evidence="2">Uncharacterized protein</fullName>
    </submittedName>
</protein>
<evidence type="ECO:0000313" key="3">
    <source>
        <dbReference type="Proteomes" id="UP000037688"/>
    </source>
</evidence>
<sequence>MKMPQKVQTAIKTYQEEHAKSSKAAGLHHESAAKLKAELEDVQAQLVVAEDKTLSDPTEENVQRETGLQRKVAELTMNIAAAEERARTISGKASGRLITLADEAIEAARDEAYRHFHDNYEAKLKAIEDAKYAYLQAVTGLHTLRMESYNLWHNTGQETNVNRLERGGNLVFPEPALHYRGNARQVHGVSEQEVALAYRDGKIYRSSVAEGREME</sequence>
<evidence type="ECO:0000313" key="2">
    <source>
        <dbReference type="EMBL" id="KOY12608.1"/>
    </source>
</evidence>
<organism evidence="2 3">
    <name type="scientific">Paenibacillus xylanivorans</name>
    <dbReference type="NCBI Taxonomy" id="1705561"/>
    <lineage>
        <taxon>Bacteria</taxon>
        <taxon>Bacillati</taxon>
        <taxon>Bacillota</taxon>
        <taxon>Bacilli</taxon>
        <taxon>Bacillales</taxon>
        <taxon>Paenibacillaceae</taxon>
        <taxon>Paenibacillus</taxon>
    </lineage>
</organism>
<dbReference type="EMBL" id="LITU01000083">
    <property type="protein sequence ID" value="KOY12608.1"/>
    <property type="molecule type" value="Genomic_DNA"/>
</dbReference>